<evidence type="ECO:0000256" key="1">
    <source>
        <dbReference type="SAM" id="MobiDB-lite"/>
    </source>
</evidence>
<keyword evidence="2" id="KW-0732">Signal</keyword>
<proteinExistence type="predicted"/>
<feature type="signal peptide" evidence="2">
    <location>
        <begin position="1"/>
        <end position="25"/>
    </location>
</feature>
<name>A0ABY4I7D8_CHIFI</name>
<organism evidence="3 4">
    <name type="scientific">Chitinophaga filiformis</name>
    <name type="common">Myxococcus filiformis</name>
    <name type="synonym">Flexibacter filiformis</name>
    <dbReference type="NCBI Taxonomy" id="104663"/>
    <lineage>
        <taxon>Bacteria</taxon>
        <taxon>Pseudomonadati</taxon>
        <taxon>Bacteroidota</taxon>
        <taxon>Chitinophagia</taxon>
        <taxon>Chitinophagales</taxon>
        <taxon>Chitinophagaceae</taxon>
        <taxon>Chitinophaga</taxon>
    </lineage>
</organism>
<evidence type="ECO:0000256" key="2">
    <source>
        <dbReference type="SAM" id="SignalP"/>
    </source>
</evidence>
<dbReference type="RefSeq" id="WP_247813148.1">
    <property type="nucleotide sequence ID" value="NZ_CP095855.1"/>
</dbReference>
<protein>
    <submittedName>
        <fullName evidence="3">Porin family protein</fullName>
    </submittedName>
</protein>
<sequence>MNVIELFRKACLVMACIIISSGAKAQTTPPSLNKTVRVPLKEVNITTLGDMITAQTGFILSFNAQKILARQQLQLRQPSYSIHQLLTMIREATGADYTIYQDHIIFHRINNNRGASRQTAGSHTSQLLIQKHLAITNRQPAGATGKQIRIPTLGQTRANKRPERPLPSGKASDEKNNIQRDIVTTPTNKGTGIKAGIASGAATTNFPTDAAAARIPDTIRILTRKDMKSIADSSKTADNSLSDVIPLSAPVPVIKPALPVLPQVTPSAKREKERYVYEKPGLFKPFVQAGFASDEGLYANLQAKAGITLVYGVFSWGTDFSVSGFRYGAGISYPLNNGWLIELEATTGKLFKETPVQIDDDTTTTKPILYANSRLQRISLFAQKSIAPRLSVYAGPVFNHLRSTYQLTTWPLNPATLQAILLTPEKEYVTVRAPYTLHRSPPEKMEDIRTWIGFQIGISYRL</sequence>
<feature type="region of interest" description="Disordered" evidence="1">
    <location>
        <begin position="140"/>
        <end position="187"/>
    </location>
</feature>
<accession>A0ABY4I7D8</accession>
<keyword evidence="4" id="KW-1185">Reference proteome</keyword>
<gene>
    <name evidence="3" type="ORF">MYF79_06790</name>
</gene>
<reference evidence="3 4" key="1">
    <citation type="submission" date="2022-04" db="EMBL/GenBank/DDBJ databases">
        <title>The arsenic-methylating capacity of Chitinophaga filiformis YT5 during chitin decomposition.</title>
        <authorList>
            <person name="Chen G."/>
            <person name="Liang Y."/>
        </authorList>
    </citation>
    <scope>NUCLEOTIDE SEQUENCE [LARGE SCALE GENOMIC DNA]</scope>
    <source>
        <strain evidence="3 4">YT5</strain>
    </source>
</reference>
<evidence type="ECO:0000313" key="4">
    <source>
        <dbReference type="Proteomes" id="UP000830198"/>
    </source>
</evidence>
<feature type="chain" id="PRO_5047075796" evidence="2">
    <location>
        <begin position="26"/>
        <end position="462"/>
    </location>
</feature>
<evidence type="ECO:0000313" key="3">
    <source>
        <dbReference type="EMBL" id="UPK71003.1"/>
    </source>
</evidence>
<dbReference type="EMBL" id="CP095855">
    <property type="protein sequence ID" value="UPK71003.1"/>
    <property type="molecule type" value="Genomic_DNA"/>
</dbReference>
<dbReference type="Proteomes" id="UP000830198">
    <property type="component" value="Chromosome"/>
</dbReference>